<dbReference type="STRING" id="441620.Mpop_2741"/>
<dbReference type="HOGENOM" id="CLU_2683654_0_0_5"/>
<gene>
    <name evidence="2" type="ordered locus">Mpop_2741</name>
</gene>
<name>B1ZD27_METPB</name>
<keyword evidence="1" id="KW-0812">Transmembrane</keyword>
<evidence type="ECO:0000313" key="3">
    <source>
        <dbReference type="Proteomes" id="UP000007136"/>
    </source>
</evidence>
<dbReference type="Proteomes" id="UP000007136">
    <property type="component" value="Chromosome"/>
</dbReference>
<evidence type="ECO:0000256" key="1">
    <source>
        <dbReference type="SAM" id="Phobius"/>
    </source>
</evidence>
<organism evidence="2 3">
    <name type="scientific">Methylorubrum populi (strain ATCC BAA-705 / NCIMB 13946 / BJ001)</name>
    <name type="common">Methylobacterium populi</name>
    <dbReference type="NCBI Taxonomy" id="441620"/>
    <lineage>
        <taxon>Bacteria</taxon>
        <taxon>Pseudomonadati</taxon>
        <taxon>Pseudomonadota</taxon>
        <taxon>Alphaproteobacteria</taxon>
        <taxon>Hyphomicrobiales</taxon>
        <taxon>Methylobacteriaceae</taxon>
        <taxon>Methylorubrum</taxon>
    </lineage>
</organism>
<dbReference type="EMBL" id="CP001029">
    <property type="protein sequence ID" value="ACB80896.1"/>
    <property type="molecule type" value="Genomic_DNA"/>
</dbReference>
<proteinExistence type="predicted"/>
<feature type="transmembrane region" description="Helical" evidence="1">
    <location>
        <begin position="43"/>
        <end position="69"/>
    </location>
</feature>
<keyword evidence="1" id="KW-1133">Transmembrane helix</keyword>
<protein>
    <submittedName>
        <fullName evidence="2">Uncharacterized protein</fullName>
    </submittedName>
</protein>
<sequence length="74" mass="7938">MRLLLSFITYLGVGAFCHALMVGSEFQPTNVLSWAWLIGWPVAVVIAQLAVFFAVVAVVMLAVLCIAAIEAARS</sequence>
<reference evidence="2" key="1">
    <citation type="submission" date="2008-04" db="EMBL/GenBank/DDBJ databases">
        <title>Complete sequence of chromosome of Methylobacterium populi BJ001.</title>
        <authorList>
            <consortium name="US DOE Joint Genome Institute"/>
            <person name="Copeland A."/>
            <person name="Lucas S."/>
            <person name="Lapidus A."/>
            <person name="Glavina del Rio T."/>
            <person name="Dalin E."/>
            <person name="Tice H."/>
            <person name="Bruce D."/>
            <person name="Goodwin L."/>
            <person name="Pitluck S."/>
            <person name="Chertkov O."/>
            <person name="Brettin T."/>
            <person name="Detter J.C."/>
            <person name="Han C."/>
            <person name="Kuske C.R."/>
            <person name="Schmutz J."/>
            <person name="Larimer F."/>
            <person name="Land M."/>
            <person name="Hauser L."/>
            <person name="Kyrpides N."/>
            <person name="Mikhailova N."/>
            <person name="Marx C."/>
            <person name="Richardson P."/>
        </authorList>
    </citation>
    <scope>NUCLEOTIDE SEQUENCE [LARGE SCALE GENOMIC DNA]</scope>
    <source>
        <strain evidence="2">BJ001</strain>
    </source>
</reference>
<accession>B1ZD27</accession>
<keyword evidence="1" id="KW-0472">Membrane</keyword>
<dbReference type="RefSeq" id="WP_012454618.1">
    <property type="nucleotide sequence ID" value="NC_010725.1"/>
</dbReference>
<evidence type="ECO:0000313" key="2">
    <source>
        <dbReference type="EMBL" id="ACB80896.1"/>
    </source>
</evidence>
<dbReference type="KEGG" id="mpo:Mpop_2741"/>
<dbReference type="AlphaFoldDB" id="B1ZD27"/>